<name>A0A8X6MK61_NEPPI</name>
<dbReference type="OrthoDB" id="6426246at2759"/>
<protein>
    <submittedName>
        <fullName evidence="1">Uncharacterized protein</fullName>
    </submittedName>
</protein>
<organism evidence="1 2">
    <name type="scientific">Nephila pilipes</name>
    <name type="common">Giant wood spider</name>
    <name type="synonym">Nephila maculata</name>
    <dbReference type="NCBI Taxonomy" id="299642"/>
    <lineage>
        <taxon>Eukaryota</taxon>
        <taxon>Metazoa</taxon>
        <taxon>Ecdysozoa</taxon>
        <taxon>Arthropoda</taxon>
        <taxon>Chelicerata</taxon>
        <taxon>Arachnida</taxon>
        <taxon>Araneae</taxon>
        <taxon>Araneomorphae</taxon>
        <taxon>Entelegynae</taxon>
        <taxon>Araneoidea</taxon>
        <taxon>Nephilidae</taxon>
        <taxon>Nephila</taxon>
    </lineage>
</organism>
<dbReference type="AlphaFoldDB" id="A0A8X6MK61"/>
<accession>A0A8X6MK61</accession>
<evidence type="ECO:0000313" key="1">
    <source>
        <dbReference type="EMBL" id="GFS58973.1"/>
    </source>
</evidence>
<comment type="caution">
    <text evidence="1">The sequence shown here is derived from an EMBL/GenBank/DDBJ whole genome shotgun (WGS) entry which is preliminary data.</text>
</comment>
<reference evidence="1" key="1">
    <citation type="submission" date="2020-08" db="EMBL/GenBank/DDBJ databases">
        <title>Multicomponent nature underlies the extraordinary mechanical properties of spider dragline silk.</title>
        <authorList>
            <person name="Kono N."/>
            <person name="Nakamura H."/>
            <person name="Mori M."/>
            <person name="Yoshida Y."/>
            <person name="Ohtoshi R."/>
            <person name="Malay A.D."/>
            <person name="Moran D.A.P."/>
            <person name="Tomita M."/>
            <person name="Numata K."/>
            <person name="Arakawa K."/>
        </authorList>
    </citation>
    <scope>NUCLEOTIDE SEQUENCE</scope>
</reference>
<keyword evidence="2" id="KW-1185">Reference proteome</keyword>
<gene>
    <name evidence="1" type="ORF">NPIL_690181</name>
</gene>
<dbReference type="EMBL" id="BMAW01047066">
    <property type="protein sequence ID" value="GFS58973.1"/>
    <property type="molecule type" value="Genomic_DNA"/>
</dbReference>
<proteinExistence type="predicted"/>
<dbReference type="Proteomes" id="UP000887013">
    <property type="component" value="Unassembled WGS sequence"/>
</dbReference>
<sequence length="106" mass="12236">MPIGADEPFLPSWHHPCGDIKQMTRKTWHITLSQSVLRERHPKHRMIDASLTLGCAAARRGRDDIEHSQMRGSRDRNVYDLFSPKMRHVSYLSQESELLERLGGNS</sequence>
<evidence type="ECO:0000313" key="2">
    <source>
        <dbReference type="Proteomes" id="UP000887013"/>
    </source>
</evidence>